<proteinExistence type="predicted"/>
<reference evidence="1" key="5">
    <citation type="journal article" date="2021" name="G3 (Bethesda)">
        <title>Aegilops tauschii genome assembly Aet v5.0 features greater sequence contiguity and improved annotation.</title>
        <authorList>
            <person name="Wang L."/>
            <person name="Zhu T."/>
            <person name="Rodriguez J.C."/>
            <person name="Deal K.R."/>
            <person name="Dubcovsky J."/>
            <person name="McGuire P.E."/>
            <person name="Lux T."/>
            <person name="Spannagl M."/>
            <person name="Mayer K.F.X."/>
            <person name="Baldrich P."/>
            <person name="Meyers B.C."/>
            <person name="Huo N."/>
            <person name="Gu Y.Q."/>
            <person name="Zhou H."/>
            <person name="Devos K.M."/>
            <person name="Bennetzen J.L."/>
            <person name="Unver T."/>
            <person name="Budak H."/>
            <person name="Gulick P.J."/>
            <person name="Galiba G."/>
            <person name="Kalapos B."/>
            <person name="Nelson D.R."/>
            <person name="Li P."/>
            <person name="You F.M."/>
            <person name="Luo M.C."/>
            <person name="Dvorak J."/>
        </authorList>
    </citation>
    <scope>NUCLEOTIDE SEQUENCE [LARGE SCALE GENOMIC DNA]</scope>
    <source>
        <strain evidence="1">cv. AL8/78</strain>
    </source>
</reference>
<evidence type="ECO:0000313" key="1">
    <source>
        <dbReference type="EnsemblPlants" id="AET2Gv20552500.22"/>
    </source>
</evidence>
<reference evidence="2" key="1">
    <citation type="journal article" date="2014" name="Science">
        <title>Ancient hybridizations among the ancestral genomes of bread wheat.</title>
        <authorList>
            <consortium name="International Wheat Genome Sequencing Consortium,"/>
            <person name="Marcussen T."/>
            <person name="Sandve S.R."/>
            <person name="Heier L."/>
            <person name="Spannagl M."/>
            <person name="Pfeifer M."/>
            <person name="Jakobsen K.S."/>
            <person name="Wulff B.B."/>
            <person name="Steuernagel B."/>
            <person name="Mayer K.F."/>
            <person name="Olsen O.A."/>
        </authorList>
    </citation>
    <scope>NUCLEOTIDE SEQUENCE [LARGE SCALE GENOMIC DNA]</scope>
    <source>
        <strain evidence="2">cv. AL8/78</strain>
    </source>
</reference>
<name>A0A453BL77_AEGTS</name>
<reference evidence="1" key="4">
    <citation type="submission" date="2019-03" db="UniProtKB">
        <authorList>
            <consortium name="EnsemblPlants"/>
        </authorList>
    </citation>
    <scope>IDENTIFICATION</scope>
</reference>
<dbReference type="AlphaFoldDB" id="A0A453BL77"/>
<protein>
    <submittedName>
        <fullName evidence="1">Uncharacterized protein</fullName>
    </submittedName>
</protein>
<dbReference type="Proteomes" id="UP000015105">
    <property type="component" value="Chromosome 2D"/>
</dbReference>
<accession>A0A453BL77</accession>
<dbReference type="EnsemblPlants" id="AET2Gv20552500.22">
    <property type="protein sequence ID" value="AET2Gv20552500.22"/>
    <property type="gene ID" value="AET2Gv20552500"/>
</dbReference>
<organism evidence="1 2">
    <name type="scientific">Aegilops tauschii subsp. strangulata</name>
    <name type="common">Goatgrass</name>
    <dbReference type="NCBI Taxonomy" id="200361"/>
    <lineage>
        <taxon>Eukaryota</taxon>
        <taxon>Viridiplantae</taxon>
        <taxon>Streptophyta</taxon>
        <taxon>Embryophyta</taxon>
        <taxon>Tracheophyta</taxon>
        <taxon>Spermatophyta</taxon>
        <taxon>Magnoliopsida</taxon>
        <taxon>Liliopsida</taxon>
        <taxon>Poales</taxon>
        <taxon>Poaceae</taxon>
        <taxon>BOP clade</taxon>
        <taxon>Pooideae</taxon>
        <taxon>Triticodae</taxon>
        <taxon>Triticeae</taxon>
        <taxon>Triticinae</taxon>
        <taxon>Aegilops</taxon>
    </lineage>
</organism>
<reference evidence="2" key="2">
    <citation type="journal article" date="2017" name="Nat. Plants">
        <title>The Aegilops tauschii genome reveals multiple impacts of transposons.</title>
        <authorList>
            <person name="Zhao G."/>
            <person name="Zou C."/>
            <person name="Li K."/>
            <person name="Wang K."/>
            <person name="Li T."/>
            <person name="Gao L."/>
            <person name="Zhang X."/>
            <person name="Wang H."/>
            <person name="Yang Z."/>
            <person name="Liu X."/>
            <person name="Jiang W."/>
            <person name="Mao L."/>
            <person name="Kong X."/>
            <person name="Jiao Y."/>
            <person name="Jia J."/>
        </authorList>
    </citation>
    <scope>NUCLEOTIDE SEQUENCE [LARGE SCALE GENOMIC DNA]</scope>
    <source>
        <strain evidence="2">cv. AL8/78</strain>
    </source>
</reference>
<sequence>GKGEREKRQHRAHTPLSLCQPPFLYSSIILRAKNPSCPFAPRLCNPVMPRLPLLCH</sequence>
<reference evidence="1" key="3">
    <citation type="journal article" date="2017" name="Nature">
        <title>Genome sequence of the progenitor of the wheat D genome Aegilops tauschii.</title>
        <authorList>
            <person name="Luo M.C."/>
            <person name="Gu Y.Q."/>
            <person name="Puiu D."/>
            <person name="Wang H."/>
            <person name="Twardziok S.O."/>
            <person name="Deal K.R."/>
            <person name="Huo N."/>
            <person name="Zhu T."/>
            <person name="Wang L."/>
            <person name="Wang Y."/>
            <person name="McGuire P.E."/>
            <person name="Liu S."/>
            <person name="Long H."/>
            <person name="Ramasamy R.K."/>
            <person name="Rodriguez J.C."/>
            <person name="Van S.L."/>
            <person name="Yuan L."/>
            <person name="Wang Z."/>
            <person name="Xia Z."/>
            <person name="Xiao L."/>
            <person name="Anderson O.D."/>
            <person name="Ouyang S."/>
            <person name="Liang Y."/>
            <person name="Zimin A.V."/>
            <person name="Pertea G."/>
            <person name="Qi P."/>
            <person name="Bennetzen J.L."/>
            <person name="Dai X."/>
            <person name="Dawson M.W."/>
            <person name="Muller H.G."/>
            <person name="Kugler K."/>
            <person name="Rivarola-Duarte L."/>
            <person name="Spannagl M."/>
            <person name="Mayer K.F.X."/>
            <person name="Lu F.H."/>
            <person name="Bevan M.W."/>
            <person name="Leroy P."/>
            <person name="Li P."/>
            <person name="You F.M."/>
            <person name="Sun Q."/>
            <person name="Liu Z."/>
            <person name="Lyons E."/>
            <person name="Wicker T."/>
            <person name="Salzberg S.L."/>
            <person name="Devos K.M."/>
            <person name="Dvorak J."/>
        </authorList>
    </citation>
    <scope>NUCLEOTIDE SEQUENCE [LARGE SCALE GENOMIC DNA]</scope>
    <source>
        <strain evidence="1">cv. AL8/78</strain>
    </source>
</reference>
<keyword evidence="2" id="KW-1185">Reference proteome</keyword>
<evidence type="ECO:0000313" key="2">
    <source>
        <dbReference type="Proteomes" id="UP000015105"/>
    </source>
</evidence>
<dbReference type="Gramene" id="AET2Gv20552500.22">
    <property type="protein sequence ID" value="AET2Gv20552500.22"/>
    <property type="gene ID" value="AET2Gv20552500"/>
</dbReference>